<comment type="caution">
    <text evidence="6">The sequence shown here is derived from an EMBL/GenBank/DDBJ whole genome shotgun (WGS) entry which is preliminary data.</text>
</comment>
<feature type="binding site" evidence="4">
    <location>
        <position position="323"/>
    </location>
    <ligand>
        <name>S-adenosyl-L-methionine</name>
        <dbReference type="ChEBI" id="CHEBI:59789"/>
    </ligand>
</feature>
<dbReference type="GO" id="GO:0070475">
    <property type="term" value="P:rRNA base methylation"/>
    <property type="evidence" value="ECO:0007669"/>
    <property type="project" value="TreeGrafter"/>
</dbReference>
<dbReference type="EMBL" id="JACRTK010000003">
    <property type="protein sequence ID" value="MBC8591078.1"/>
    <property type="molecule type" value="Genomic_DNA"/>
</dbReference>
<keyword evidence="2 4" id="KW-0808">Transferase</keyword>
<dbReference type="Gene3D" id="2.40.50.1070">
    <property type="match status" value="1"/>
</dbReference>
<protein>
    <submittedName>
        <fullName evidence="6">23S rRNA (Uracil(1939)-C(5))-methyltransferase RlmD</fullName>
        <ecNumber evidence="6">2.1.1.190</ecNumber>
    </submittedName>
</protein>
<feature type="active site" description="Nucleophile" evidence="4">
    <location>
        <position position="416"/>
    </location>
</feature>
<evidence type="ECO:0000256" key="2">
    <source>
        <dbReference type="ARBA" id="ARBA00022679"/>
    </source>
</evidence>
<dbReference type="Proteomes" id="UP000601522">
    <property type="component" value="Unassembled WGS sequence"/>
</dbReference>
<comment type="similarity">
    <text evidence="4">Belongs to the class I-like SAM-binding methyltransferase superfamily. RNA M5U methyltransferase family.</text>
</comment>
<feature type="binding site" evidence="4">
    <location>
        <position position="344"/>
    </location>
    <ligand>
        <name>S-adenosyl-L-methionine</name>
        <dbReference type="ChEBI" id="CHEBI:59789"/>
    </ligand>
</feature>
<dbReference type="RefSeq" id="WP_249323944.1">
    <property type="nucleotide sequence ID" value="NZ_JACRTK010000003.1"/>
</dbReference>
<keyword evidence="7" id="KW-1185">Reference proteome</keyword>
<evidence type="ECO:0000256" key="3">
    <source>
        <dbReference type="ARBA" id="ARBA00022691"/>
    </source>
</evidence>
<sequence length="461" mass="52496">MARRKKKIIELEIEDTIFPNKSIGKYEDKTIVFKGGIKGQKVRVLLGRKRKDYIEGRLLEILERSPLEKNLSPTDIDISGGCVYATLEYEDELNLKEEQILALFNKAGIENFEFLGIEKSPVVEGYRNKMEYTFGDEIKDGPLVLGLHKAGKFYSIVDSDGYNLVDQDFTNIRKTVMNYFRDLNTSYYNKRSHEGFLRHLVVRKALSTGEILINLVTTSQNKLDEEKFVEILLNSEKQGLVVDESKIVGILHTINDGLGDTVKADQLHLLYGRNYIIEEILGLKFEISPFSFFQTNTFGAEKLYSIVRDFAEGIDDKLVFDLYSGTGTIAQIMAPVAKKVIGIEIVEEAVEKAKENAKLNHLENVEFIAGDVLKVVDELEEKPDLIVIDPPRDGIHPKAINKIIDFDPKTFVYVSCNPITLVRDLEVFVERGYKIEKVKLMDMFPRTPHVETVALMSRVEK</sequence>
<evidence type="ECO:0000313" key="6">
    <source>
        <dbReference type="EMBL" id="MBC8591078.1"/>
    </source>
</evidence>
<dbReference type="PANTHER" id="PTHR11061:SF30">
    <property type="entry name" value="TRNA (URACIL(54)-C(5))-METHYLTRANSFERASE"/>
    <property type="match status" value="1"/>
</dbReference>
<dbReference type="AlphaFoldDB" id="A0A926EWC9"/>
<dbReference type="EC" id="2.1.1.190" evidence="6"/>
<evidence type="ECO:0000256" key="1">
    <source>
        <dbReference type="ARBA" id="ARBA00022603"/>
    </source>
</evidence>
<dbReference type="Gene3D" id="2.40.50.140">
    <property type="entry name" value="Nucleic acid-binding proteins"/>
    <property type="match status" value="1"/>
</dbReference>
<proteinExistence type="inferred from homology"/>
<evidence type="ECO:0000256" key="5">
    <source>
        <dbReference type="PROSITE-ProRule" id="PRU10015"/>
    </source>
</evidence>
<dbReference type="Pfam" id="PF05958">
    <property type="entry name" value="tRNA_U5-meth_tr"/>
    <property type="match status" value="1"/>
</dbReference>
<organism evidence="6 7">
    <name type="scientific">Wansuia hejianensis</name>
    <dbReference type="NCBI Taxonomy" id="2763667"/>
    <lineage>
        <taxon>Bacteria</taxon>
        <taxon>Bacillati</taxon>
        <taxon>Bacillota</taxon>
        <taxon>Clostridia</taxon>
        <taxon>Lachnospirales</taxon>
        <taxon>Lachnospiraceae</taxon>
        <taxon>Wansuia</taxon>
    </lineage>
</organism>
<feature type="active site" evidence="5">
    <location>
        <position position="416"/>
    </location>
</feature>
<dbReference type="Gene3D" id="3.40.50.150">
    <property type="entry name" value="Vaccinia Virus protein VP39"/>
    <property type="match status" value="1"/>
</dbReference>
<feature type="binding site" evidence="4">
    <location>
        <position position="389"/>
    </location>
    <ligand>
        <name>S-adenosyl-L-methionine</name>
        <dbReference type="ChEBI" id="CHEBI:59789"/>
    </ligand>
</feature>
<dbReference type="InterPro" id="IPR029063">
    <property type="entry name" value="SAM-dependent_MTases_sf"/>
</dbReference>
<gene>
    <name evidence="6" type="primary">rlmD</name>
    <name evidence="6" type="ORF">H8689_08115</name>
</gene>
<dbReference type="CDD" id="cd02440">
    <property type="entry name" value="AdoMet_MTases"/>
    <property type="match status" value="1"/>
</dbReference>
<dbReference type="FunFam" id="3.40.50.150:FF:000009">
    <property type="entry name" value="23S rRNA (Uracil(1939)-C(5))-methyltransferase RlmD"/>
    <property type="match status" value="1"/>
</dbReference>
<dbReference type="NCBIfam" id="TIGR00479">
    <property type="entry name" value="rumA"/>
    <property type="match status" value="1"/>
</dbReference>
<evidence type="ECO:0000256" key="4">
    <source>
        <dbReference type="PROSITE-ProRule" id="PRU01024"/>
    </source>
</evidence>
<evidence type="ECO:0000313" key="7">
    <source>
        <dbReference type="Proteomes" id="UP000601522"/>
    </source>
</evidence>
<reference evidence="6 7" key="1">
    <citation type="submission" date="2020-08" db="EMBL/GenBank/DDBJ databases">
        <title>Genome public.</title>
        <authorList>
            <person name="Liu C."/>
            <person name="Sun Q."/>
        </authorList>
    </citation>
    <scope>NUCLEOTIDE SEQUENCE [LARGE SCALE GENOMIC DNA]</scope>
    <source>
        <strain evidence="6 7">NSJ-26</strain>
    </source>
</reference>
<feature type="binding site" evidence="4">
    <location>
        <position position="294"/>
    </location>
    <ligand>
        <name>S-adenosyl-L-methionine</name>
        <dbReference type="ChEBI" id="CHEBI:59789"/>
    </ligand>
</feature>
<dbReference type="GO" id="GO:0070041">
    <property type="term" value="F:rRNA (uridine-C5-)-methyltransferase activity"/>
    <property type="evidence" value="ECO:0007669"/>
    <property type="project" value="TreeGrafter"/>
</dbReference>
<dbReference type="InterPro" id="IPR030390">
    <property type="entry name" value="MeTrfase_TrmA_AS"/>
</dbReference>
<dbReference type="SUPFAM" id="SSF53335">
    <property type="entry name" value="S-adenosyl-L-methionine-dependent methyltransferases"/>
    <property type="match status" value="1"/>
</dbReference>
<keyword evidence="1 4" id="KW-0489">Methyltransferase</keyword>
<dbReference type="PANTHER" id="PTHR11061">
    <property type="entry name" value="RNA M5U METHYLTRANSFERASE"/>
    <property type="match status" value="1"/>
</dbReference>
<dbReference type="PROSITE" id="PS01230">
    <property type="entry name" value="TRMA_1"/>
    <property type="match status" value="1"/>
</dbReference>
<dbReference type="InterPro" id="IPR010280">
    <property type="entry name" value="U5_MeTrfase_fam"/>
</dbReference>
<dbReference type="PROSITE" id="PS51687">
    <property type="entry name" value="SAM_MT_RNA_M5U"/>
    <property type="match status" value="1"/>
</dbReference>
<accession>A0A926EWC9</accession>
<dbReference type="InterPro" id="IPR012340">
    <property type="entry name" value="NA-bd_OB-fold"/>
</dbReference>
<keyword evidence="3 4" id="KW-0949">S-adenosyl-L-methionine</keyword>
<name>A0A926EWC9_9FIRM</name>